<dbReference type="OrthoDB" id="96557at2759"/>
<dbReference type="EMBL" id="KI913171">
    <property type="protein sequence ID" value="ETV69860.1"/>
    <property type="molecule type" value="Genomic_DNA"/>
</dbReference>
<protein>
    <recommendedName>
        <fullName evidence="2">BZIP domain-containing protein</fullName>
    </recommendedName>
</protein>
<organism evidence="1">
    <name type="scientific">Aphanomyces astaci</name>
    <name type="common">Crayfish plague agent</name>
    <dbReference type="NCBI Taxonomy" id="112090"/>
    <lineage>
        <taxon>Eukaryota</taxon>
        <taxon>Sar</taxon>
        <taxon>Stramenopiles</taxon>
        <taxon>Oomycota</taxon>
        <taxon>Saprolegniomycetes</taxon>
        <taxon>Saprolegniales</taxon>
        <taxon>Verrucalvaceae</taxon>
        <taxon>Aphanomyces</taxon>
    </lineage>
</organism>
<dbReference type="GeneID" id="20816470"/>
<proteinExistence type="predicted"/>
<accession>W4FQT7</accession>
<name>W4FQT7_APHAT</name>
<evidence type="ECO:0000313" key="1">
    <source>
        <dbReference type="EMBL" id="ETV69860.1"/>
    </source>
</evidence>
<sequence length="246" mass="28594">MPARAAATDEVRLERRRQRCKVNQRRYRANLRMTNSQRRVDMEEMDRVNQRLEGHIAAIERSGLWYHAEEQSLLEYLRLFEHGYTQSPRQDTFLQNFIEPDSWCNGHRGLDALLLHWTNYTTTFSSFHIKCVQLNPVSHSRDEVIVDMRCMAELGLSLQSIRTVFPQVLHRQDLVEKMLTAPLRLHVHATYMFDDNKQVTWQASDSNLVDALFRQFGNLDDVVVAASNSGILPNGMIRSDPARPTV</sequence>
<dbReference type="RefSeq" id="XP_009840598.1">
    <property type="nucleotide sequence ID" value="XM_009842296.1"/>
</dbReference>
<evidence type="ECO:0008006" key="2">
    <source>
        <dbReference type="Google" id="ProtNLM"/>
    </source>
</evidence>
<reference evidence="1" key="1">
    <citation type="submission" date="2013-12" db="EMBL/GenBank/DDBJ databases">
        <title>The Genome Sequence of Aphanomyces astaci APO3.</title>
        <authorList>
            <consortium name="The Broad Institute Genomics Platform"/>
            <person name="Russ C."/>
            <person name="Tyler B."/>
            <person name="van West P."/>
            <person name="Dieguez-Uribeondo J."/>
            <person name="Young S.K."/>
            <person name="Zeng Q."/>
            <person name="Gargeya S."/>
            <person name="Fitzgerald M."/>
            <person name="Abouelleil A."/>
            <person name="Alvarado L."/>
            <person name="Chapman S.B."/>
            <person name="Gainer-Dewar J."/>
            <person name="Goldberg J."/>
            <person name="Griggs A."/>
            <person name="Gujja S."/>
            <person name="Hansen M."/>
            <person name="Howarth C."/>
            <person name="Imamovic A."/>
            <person name="Ireland A."/>
            <person name="Larimer J."/>
            <person name="McCowan C."/>
            <person name="Murphy C."/>
            <person name="Pearson M."/>
            <person name="Poon T.W."/>
            <person name="Priest M."/>
            <person name="Roberts A."/>
            <person name="Saif S."/>
            <person name="Shea T."/>
            <person name="Sykes S."/>
            <person name="Wortman J."/>
            <person name="Nusbaum C."/>
            <person name="Birren B."/>
        </authorList>
    </citation>
    <scope>NUCLEOTIDE SEQUENCE [LARGE SCALE GENOMIC DNA]</scope>
    <source>
        <strain evidence="1">APO3</strain>
    </source>
</reference>
<dbReference type="AlphaFoldDB" id="W4FQT7"/>
<gene>
    <name evidence="1" type="ORF">H257_14474</name>
</gene>
<dbReference type="VEuPathDB" id="FungiDB:H257_14474"/>